<dbReference type="Gene3D" id="1.10.3430.10">
    <property type="entry name" value="Ammonium transporter AmtB like domains"/>
    <property type="match status" value="1"/>
</dbReference>
<accession>A0A9N8WB53</accession>
<feature type="transmembrane region" description="Helical" evidence="8">
    <location>
        <begin position="372"/>
        <end position="393"/>
    </location>
</feature>
<dbReference type="NCBIfam" id="TIGR00836">
    <property type="entry name" value="amt"/>
    <property type="match status" value="1"/>
</dbReference>
<feature type="transmembrane region" description="Helical" evidence="8">
    <location>
        <begin position="272"/>
        <end position="289"/>
    </location>
</feature>
<feature type="transmembrane region" description="Helical" evidence="8">
    <location>
        <begin position="116"/>
        <end position="134"/>
    </location>
</feature>
<protein>
    <recommendedName>
        <fullName evidence="8">Ammonium transporter</fullName>
    </recommendedName>
</protein>
<comment type="caution">
    <text evidence="10">The sequence shown here is derived from an EMBL/GenBank/DDBJ whole genome shotgun (WGS) entry which is preliminary data.</text>
</comment>
<evidence type="ECO:0000256" key="8">
    <source>
        <dbReference type="RuleBase" id="RU362002"/>
    </source>
</evidence>
<dbReference type="Pfam" id="PF00909">
    <property type="entry name" value="Ammonium_transp"/>
    <property type="match status" value="1"/>
</dbReference>
<feature type="transmembrane region" description="Helical" evidence="8">
    <location>
        <begin position="50"/>
        <end position="71"/>
    </location>
</feature>
<feature type="domain" description="Ammonium transporter AmtB-like" evidence="9">
    <location>
        <begin position="17"/>
        <end position="418"/>
    </location>
</feature>
<keyword evidence="4 8" id="KW-0812">Transmembrane</keyword>
<keyword evidence="11" id="KW-1185">Reference proteome</keyword>
<keyword evidence="7 8" id="KW-0924">Ammonia transport</keyword>
<dbReference type="EMBL" id="CAJVPV010000959">
    <property type="protein sequence ID" value="CAG8481340.1"/>
    <property type="molecule type" value="Genomic_DNA"/>
</dbReference>
<dbReference type="GO" id="GO:0005886">
    <property type="term" value="C:plasma membrane"/>
    <property type="evidence" value="ECO:0007669"/>
    <property type="project" value="UniProtKB-SubCell"/>
</dbReference>
<keyword evidence="5 8" id="KW-1133">Transmembrane helix</keyword>
<dbReference type="InterPro" id="IPR029020">
    <property type="entry name" value="Ammonium/urea_transptr"/>
</dbReference>
<comment type="subcellular location">
    <subcellularLocation>
        <location evidence="8">Cell membrane</location>
        <topology evidence="8">Multi-pass membrane protein</topology>
    </subcellularLocation>
    <subcellularLocation>
        <location evidence="1">Membrane</location>
        <topology evidence="1">Multi-pass membrane protein</topology>
    </subcellularLocation>
</comment>
<dbReference type="OrthoDB" id="534912at2759"/>
<sequence length="421" mass="45837">MSSNATSNDSYNNGDVAWVLASTCLVWLMIPGIAFVYGGMSRRNSTLSSLMVCSLAIPIVSIQWILFGYSITFSNTGGRFIGNLKDALFINDLDETISHQSGQNQYYEKIPKLTHAVFQLMFAAITPSIIFGSVSGRIRTIPALIFLFIWSTLVYDFIAYWCWSDHGWLNEWGVLDFAGGTPVHISSGAAALAYCLVVRRNSGRFHPHDTTKVILGTVFLWFGWFGFNGGSALGANLRATMACIVTNTAASAGGLTWMFIEYFKMPVGERRLSAVGFCSGALAGLVAITPGSGFVTPYAALIFGLLSGAICKLATEQNFYRDENEVFAIHGVGGIIGNILTGVFADQRIAMLNNQMIDGGAIDGNGIQVLKQLVSCAVGFSWSFIVTGIILLIMSKIWDMEINDFNRVDDENHVQSAYNDN</sequence>
<keyword evidence="6 8" id="KW-0472">Membrane</keyword>
<dbReference type="PANTHER" id="PTHR43029">
    <property type="entry name" value="AMMONIUM TRANSPORTER MEP2"/>
    <property type="match status" value="1"/>
</dbReference>
<evidence type="ECO:0000313" key="11">
    <source>
        <dbReference type="Proteomes" id="UP000789342"/>
    </source>
</evidence>
<evidence type="ECO:0000256" key="4">
    <source>
        <dbReference type="ARBA" id="ARBA00022692"/>
    </source>
</evidence>
<evidence type="ECO:0000259" key="9">
    <source>
        <dbReference type="Pfam" id="PF00909"/>
    </source>
</evidence>
<feature type="transmembrane region" description="Helical" evidence="8">
    <location>
        <begin position="181"/>
        <end position="198"/>
    </location>
</feature>
<gene>
    <name evidence="10" type="ORF">AMORRO_LOCUS2321</name>
</gene>
<proteinExistence type="inferred from homology"/>
<feature type="transmembrane region" description="Helical" evidence="8">
    <location>
        <begin position="210"/>
        <end position="227"/>
    </location>
</feature>
<dbReference type="PANTHER" id="PTHR43029:SF10">
    <property type="entry name" value="AMMONIUM TRANSPORTER MEP2"/>
    <property type="match status" value="1"/>
</dbReference>
<feature type="transmembrane region" description="Helical" evidence="8">
    <location>
        <begin position="16"/>
        <end position="38"/>
    </location>
</feature>
<dbReference type="Proteomes" id="UP000789342">
    <property type="component" value="Unassembled WGS sequence"/>
</dbReference>
<evidence type="ECO:0000256" key="5">
    <source>
        <dbReference type="ARBA" id="ARBA00022989"/>
    </source>
</evidence>
<organism evidence="10 11">
    <name type="scientific">Acaulospora morrowiae</name>
    <dbReference type="NCBI Taxonomy" id="94023"/>
    <lineage>
        <taxon>Eukaryota</taxon>
        <taxon>Fungi</taxon>
        <taxon>Fungi incertae sedis</taxon>
        <taxon>Mucoromycota</taxon>
        <taxon>Glomeromycotina</taxon>
        <taxon>Glomeromycetes</taxon>
        <taxon>Diversisporales</taxon>
        <taxon>Acaulosporaceae</taxon>
        <taxon>Acaulospora</taxon>
    </lineage>
</organism>
<evidence type="ECO:0000256" key="2">
    <source>
        <dbReference type="ARBA" id="ARBA00005887"/>
    </source>
</evidence>
<dbReference type="SUPFAM" id="SSF111352">
    <property type="entry name" value="Ammonium transporter"/>
    <property type="match status" value="1"/>
</dbReference>
<feature type="transmembrane region" description="Helical" evidence="8">
    <location>
        <begin position="141"/>
        <end position="161"/>
    </location>
</feature>
<evidence type="ECO:0000313" key="10">
    <source>
        <dbReference type="EMBL" id="CAG8481340.1"/>
    </source>
</evidence>
<dbReference type="InterPro" id="IPR024041">
    <property type="entry name" value="NH4_transpt_AmtB-like_dom"/>
</dbReference>
<reference evidence="10" key="1">
    <citation type="submission" date="2021-06" db="EMBL/GenBank/DDBJ databases">
        <authorList>
            <person name="Kallberg Y."/>
            <person name="Tangrot J."/>
            <person name="Rosling A."/>
        </authorList>
    </citation>
    <scope>NUCLEOTIDE SEQUENCE</scope>
    <source>
        <strain evidence="10">CL551</strain>
    </source>
</reference>
<evidence type="ECO:0000256" key="6">
    <source>
        <dbReference type="ARBA" id="ARBA00023136"/>
    </source>
</evidence>
<feature type="transmembrane region" description="Helical" evidence="8">
    <location>
        <begin position="326"/>
        <end position="345"/>
    </location>
</feature>
<keyword evidence="3 8" id="KW-0813">Transport</keyword>
<dbReference type="GO" id="GO:0008519">
    <property type="term" value="F:ammonium channel activity"/>
    <property type="evidence" value="ECO:0007669"/>
    <property type="project" value="InterPro"/>
</dbReference>
<evidence type="ECO:0000256" key="7">
    <source>
        <dbReference type="ARBA" id="ARBA00023177"/>
    </source>
</evidence>
<dbReference type="InterPro" id="IPR001905">
    <property type="entry name" value="Ammonium_transpt"/>
</dbReference>
<name>A0A9N8WB53_9GLOM</name>
<evidence type="ECO:0000256" key="3">
    <source>
        <dbReference type="ARBA" id="ARBA00022448"/>
    </source>
</evidence>
<evidence type="ECO:0000256" key="1">
    <source>
        <dbReference type="ARBA" id="ARBA00004141"/>
    </source>
</evidence>
<dbReference type="AlphaFoldDB" id="A0A9N8WB53"/>
<feature type="transmembrane region" description="Helical" evidence="8">
    <location>
        <begin position="239"/>
        <end position="260"/>
    </location>
</feature>
<comment type="similarity">
    <text evidence="2 8">Belongs to the ammonia transporter channel (TC 1.A.11.2) family.</text>
</comment>